<dbReference type="Proteomes" id="UP001189429">
    <property type="component" value="Unassembled WGS sequence"/>
</dbReference>
<dbReference type="EMBL" id="CAUYUJ010015372">
    <property type="protein sequence ID" value="CAK0853091.1"/>
    <property type="molecule type" value="Genomic_DNA"/>
</dbReference>
<protein>
    <recommendedName>
        <fullName evidence="3">Ricin B lectin domain-containing protein</fullName>
    </recommendedName>
</protein>
<gene>
    <name evidence="1" type="ORF">PCOR1329_LOCUS44686</name>
</gene>
<sequence>MAALLATASPAWSELGPDTVRSGGRIASHRIAAFLAVCGGAALCAHVAWPGMAPTGGDVSSLLQRVEQRAGGQPKVGKFYVVQSGEPSEQGAYCFYSHTDVRTNHKVNQFVLCASNGPATFVWNADKYIFGGEAGGCLTRVGKSIAVQDCQFLPSQEWSAESNQIVGGGQQYPRVPVGEMECTPNGRYEKCLPTTAQEFYVVESGAPSEQGAYCFYSHRDVRINQMFHGMTLCASRGPAAFKLRADKYIVGGETGGCLTRVDGEQVGGEGSGSPGHAMEVHPCQFLPSQEWSVEGGNISGGNQTYGRVAVGRMECQPNGRYEKCVPAAADA</sequence>
<reference evidence="1" key="1">
    <citation type="submission" date="2023-10" db="EMBL/GenBank/DDBJ databases">
        <authorList>
            <person name="Chen Y."/>
            <person name="Shah S."/>
            <person name="Dougan E. K."/>
            <person name="Thang M."/>
            <person name="Chan C."/>
        </authorList>
    </citation>
    <scope>NUCLEOTIDE SEQUENCE [LARGE SCALE GENOMIC DNA]</scope>
</reference>
<comment type="caution">
    <text evidence="1">The sequence shown here is derived from an EMBL/GenBank/DDBJ whole genome shotgun (WGS) entry which is preliminary data.</text>
</comment>
<proteinExistence type="predicted"/>
<organism evidence="1 2">
    <name type="scientific">Prorocentrum cordatum</name>
    <dbReference type="NCBI Taxonomy" id="2364126"/>
    <lineage>
        <taxon>Eukaryota</taxon>
        <taxon>Sar</taxon>
        <taxon>Alveolata</taxon>
        <taxon>Dinophyceae</taxon>
        <taxon>Prorocentrales</taxon>
        <taxon>Prorocentraceae</taxon>
        <taxon>Prorocentrum</taxon>
    </lineage>
</organism>
<evidence type="ECO:0000313" key="2">
    <source>
        <dbReference type="Proteomes" id="UP001189429"/>
    </source>
</evidence>
<name>A0ABN9U2R1_9DINO</name>
<accession>A0ABN9U2R1</accession>
<evidence type="ECO:0000313" key="1">
    <source>
        <dbReference type="EMBL" id="CAK0853091.1"/>
    </source>
</evidence>
<evidence type="ECO:0008006" key="3">
    <source>
        <dbReference type="Google" id="ProtNLM"/>
    </source>
</evidence>
<keyword evidence="2" id="KW-1185">Reference proteome</keyword>